<accession>A0A699UB33</accession>
<dbReference type="AlphaFoldDB" id="A0A699UB33"/>
<feature type="region of interest" description="Disordered" evidence="1">
    <location>
        <begin position="52"/>
        <end position="88"/>
    </location>
</feature>
<name>A0A699UB33_TANCI</name>
<gene>
    <name evidence="2" type="ORF">Tci_892131</name>
</gene>
<evidence type="ECO:0000313" key="2">
    <source>
        <dbReference type="EMBL" id="GFD20162.1"/>
    </source>
</evidence>
<evidence type="ECO:0000256" key="1">
    <source>
        <dbReference type="SAM" id="MobiDB-lite"/>
    </source>
</evidence>
<reference evidence="2" key="1">
    <citation type="journal article" date="2019" name="Sci. Rep.">
        <title>Draft genome of Tanacetum cinerariifolium, the natural source of mosquito coil.</title>
        <authorList>
            <person name="Yamashiro T."/>
            <person name="Shiraishi A."/>
            <person name="Satake H."/>
            <person name="Nakayama K."/>
        </authorList>
    </citation>
    <scope>NUCLEOTIDE SEQUENCE</scope>
</reference>
<comment type="caution">
    <text evidence="2">The sequence shown here is derived from an EMBL/GenBank/DDBJ whole genome shotgun (WGS) entry which is preliminary data.</text>
</comment>
<proteinExistence type="predicted"/>
<feature type="non-terminal residue" evidence="2">
    <location>
        <position position="1"/>
    </location>
</feature>
<organism evidence="2">
    <name type="scientific">Tanacetum cinerariifolium</name>
    <name type="common">Dalmatian daisy</name>
    <name type="synonym">Chrysanthemum cinerariifolium</name>
    <dbReference type="NCBI Taxonomy" id="118510"/>
    <lineage>
        <taxon>Eukaryota</taxon>
        <taxon>Viridiplantae</taxon>
        <taxon>Streptophyta</taxon>
        <taxon>Embryophyta</taxon>
        <taxon>Tracheophyta</taxon>
        <taxon>Spermatophyta</taxon>
        <taxon>Magnoliopsida</taxon>
        <taxon>eudicotyledons</taxon>
        <taxon>Gunneridae</taxon>
        <taxon>Pentapetalae</taxon>
        <taxon>asterids</taxon>
        <taxon>campanulids</taxon>
        <taxon>Asterales</taxon>
        <taxon>Asteraceae</taxon>
        <taxon>Asteroideae</taxon>
        <taxon>Anthemideae</taxon>
        <taxon>Anthemidinae</taxon>
        <taxon>Tanacetum</taxon>
    </lineage>
</organism>
<dbReference type="EMBL" id="BKCJ011320072">
    <property type="protein sequence ID" value="GFD20162.1"/>
    <property type="molecule type" value="Genomic_DNA"/>
</dbReference>
<feature type="compositionally biased region" description="Polar residues" evidence="1">
    <location>
        <begin position="52"/>
        <end position="78"/>
    </location>
</feature>
<sequence length="114" mass="12667">SALSREKDDMTKKKDKGKSHVEYFSAYRDFKDFSKDSSNDVSAAGPILPTVGQNYSNSTNPISDVGPSNSNSSLTHGHSSLRDTYQPPDMVERDDIVYFDHENVGTEADFNNLE</sequence>
<protein>
    <submittedName>
        <fullName evidence="2">Uncharacterized protein</fullName>
    </submittedName>
</protein>
<feature type="non-terminal residue" evidence="2">
    <location>
        <position position="114"/>
    </location>
</feature>